<dbReference type="RefSeq" id="WP_012347295.1">
    <property type="nucleotide sequence ID" value="NC_010524.1"/>
</dbReference>
<keyword evidence="2" id="KW-1185">Reference proteome</keyword>
<reference evidence="1 2" key="1">
    <citation type="submission" date="2008-03" db="EMBL/GenBank/DDBJ databases">
        <title>Complete sequence of Leptothrix cholodnii SP-6.</title>
        <authorList>
            <consortium name="US DOE Joint Genome Institute"/>
            <person name="Copeland A."/>
            <person name="Lucas S."/>
            <person name="Lapidus A."/>
            <person name="Glavina del Rio T."/>
            <person name="Dalin E."/>
            <person name="Tice H."/>
            <person name="Bruce D."/>
            <person name="Goodwin L."/>
            <person name="Pitluck S."/>
            <person name="Chertkov O."/>
            <person name="Brettin T."/>
            <person name="Detter J.C."/>
            <person name="Han C."/>
            <person name="Kuske C.R."/>
            <person name="Schmutz J."/>
            <person name="Larimer F."/>
            <person name="Land M."/>
            <person name="Hauser L."/>
            <person name="Kyrpides N."/>
            <person name="Lykidis A."/>
            <person name="Emerson D."/>
            <person name="Richardson P."/>
        </authorList>
    </citation>
    <scope>NUCLEOTIDE SEQUENCE [LARGE SCALE GENOMIC DNA]</scope>
    <source>
        <strain evidence="2">ATCC 51168 / LMG 8142 / SP-6</strain>
    </source>
</reference>
<dbReference type="HOGENOM" id="CLU_2465247_0_0_4"/>
<dbReference type="EMBL" id="CP001013">
    <property type="protein sequence ID" value="ACB34535.1"/>
    <property type="molecule type" value="Genomic_DNA"/>
</dbReference>
<name>B1Y413_LEPCP</name>
<organism evidence="1 2">
    <name type="scientific">Leptothrix cholodnii (strain ATCC 51168 / LMG 8142 / SP-6)</name>
    <name type="common">Leptothrix discophora (strain SP-6)</name>
    <dbReference type="NCBI Taxonomy" id="395495"/>
    <lineage>
        <taxon>Bacteria</taxon>
        <taxon>Pseudomonadati</taxon>
        <taxon>Pseudomonadota</taxon>
        <taxon>Betaproteobacteria</taxon>
        <taxon>Burkholderiales</taxon>
        <taxon>Sphaerotilaceae</taxon>
        <taxon>Leptothrix</taxon>
    </lineage>
</organism>
<accession>B1Y413</accession>
<sequence length="88" mass="9529">MAGTSTPNPTTAAAAEIVDRLLKDAFAHGDPRSPEYHRGARAALERRLMGRQVLNPYAMGNARADAFWAGVDRGNAIWVRHVEGDLTA</sequence>
<dbReference type="OrthoDB" id="9132780at2"/>
<proteinExistence type="predicted"/>
<dbReference type="AlphaFoldDB" id="B1Y413"/>
<gene>
    <name evidence="1" type="ordered locus">Lcho_2269</name>
</gene>
<evidence type="ECO:0000313" key="2">
    <source>
        <dbReference type="Proteomes" id="UP000001693"/>
    </source>
</evidence>
<protein>
    <submittedName>
        <fullName evidence="1">Uncharacterized protein</fullName>
    </submittedName>
</protein>
<dbReference type="KEGG" id="lch:Lcho_2269"/>
<dbReference type="STRING" id="395495.Lcho_2269"/>
<dbReference type="Proteomes" id="UP000001693">
    <property type="component" value="Chromosome"/>
</dbReference>
<evidence type="ECO:0000313" key="1">
    <source>
        <dbReference type="EMBL" id="ACB34535.1"/>
    </source>
</evidence>